<sequence>MLSSWQEANRKGMMQKPKEQAPRWKKPAVGWIKVNIDVALDERRGRRAWVWVARDHQGEFLAGDVKPCKQLGWRQYLK</sequence>
<proteinExistence type="predicted"/>
<dbReference type="Proteomes" id="UP001152523">
    <property type="component" value="Unassembled WGS sequence"/>
</dbReference>
<organism evidence="2 3">
    <name type="scientific">Cuscuta epithymum</name>
    <dbReference type="NCBI Taxonomy" id="186058"/>
    <lineage>
        <taxon>Eukaryota</taxon>
        <taxon>Viridiplantae</taxon>
        <taxon>Streptophyta</taxon>
        <taxon>Embryophyta</taxon>
        <taxon>Tracheophyta</taxon>
        <taxon>Spermatophyta</taxon>
        <taxon>Magnoliopsida</taxon>
        <taxon>eudicotyledons</taxon>
        <taxon>Gunneridae</taxon>
        <taxon>Pentapetalae</taxon>
        <taxon>asterids</taxon>
        <taxon>lamiids</taxon>
        <taxon>Solanales</taxon>
        <taxon>Convolvulaceae</taxon>
        <taxon>Cuscuteae</taxon>
        <taxon>Cuscuta</taxon>
        <taxon>Cuscuta subgen. Cuscuta</taxon>
    </lineage>
</organism>
<evidence type="ECO:0000313" key="3">
    <source>
        <dbReference type="Proteomes" id="UP001152523"/>
    </source>
</evidence>
<comment type="caution">
    <text evidence="2">The sequence shown here is derived from an EMBL/GenBank/DDBJ whole genome shotgun (WGS) entry which is preliminary data.</text>
</comment>
<dbReference type="EMBL" id="CAMAPF010000141">
    <property type="protein sequence ID" value="CAH9107269.1"/>
    <property type="molecule type" value="Genomic_DNA"/>
</dbReference>
<reference evidence="2" key="1">
    <citation type="submission" date="2022-07" db="EMBL/GenBank/DDBJ databases">
        <authorList>
            <person name="Macas J."/>
            <person name="Novak P."/>
            <person name="Neumann P."/>
        </authorList>
    </citation>
    <scope>NUCLEOTIDE SEQUENCE</scope>
</reference>
<accession>A0AAV0DRH7</accession>
<evidence type="ECO:0000313" key="2">
    <source>
        <dbReference type="EMBL" id="CAH9107269.1"/>
    </source>
</evidence>
<protein>
    <submittedName>
        <fullName evidence="2">Uncharacterized protein</fullName>
    </submittedName>
</protein>
<gene>
    <name evidence="2" type="ORF">CEPIT_LOCUS17890</name>
</gene>
<keyword evidence="3" id="KW-1185">Reference proteome</keyword>
<dbReference type="AlphaFoldDB" id="A0AAV0DRH7"/>
<name>A0AAV0DRH7_9ASTE</name>
<feature type="region of interest" description="Disordered" evidence="1">
    <location>
        <begin position="1"/>
        <end position="24"/>
    </location>
</feature>
<evidence type="ECO:0000256" key="1">
    <source>
        <dbReference type="SAM" id="MobiDB-lite"/>
    </source>
</evidence>